<dbReference type="InterPro" id="IPR014819">
    <property type="entry name" value="PriCT_2"/>
</dbReference>
<evidence type="ECO:0000313" key="3">
    <source>
        <dbReference type="EMBL" id="MBA5729475.1"/>
    </source>
</evidence>
<feature type="domain" description="Primase C-terminal 2" evidence="2">
    <location>
        <begin position="8"/>
        <end position="48"/>
    </location>
</feature>
<name>A0A839A7E6_9LACT</name>
<organism evidence="3 4">
    <name type="scientific">Ruoffia halotolerans</name>
    <dbReference type="NCBI Taxonomy" id="2748684"/>
    <lineage>
        <taxon>Bacteria</taxon>
        <taxon>Bacillati</taxon>
        <taxon>Bacillota</taxon>
        <taxon>Bacilli</taxon>
        <taxon>Lactobacillales</taxon>
        <taxon>Aerococcaceae</taxon>
        <taxon>Ruoffia</taxon>
    </lineage>
</organism>
<protein>
    <submittedName>
        <fullName evidence="3">PriCT-2 domain-containing protein</fullName>
    </submittedName>
</protein>
<reference evidence="3 4" key="1">
    <citation type="submission" date="2020-06" db="EMBL/GenBank/DDBJ databases">
        <title>Reclassification of Facklamia ignava, Facklamia soureckii and Facklami tabacinasalis as Falseniella iganva gen. nov., comb. nov., Hutsoniella ignava gen. nov., comb. nov., and Ruoffia tabacinasalis gen. nov., comb. nov and description of Ruoffia haltotolerans sp. nov., isolated from hypersaline Inland Sea of Qatar.</title>
        <authorList>
            <person name="Fotedar R."/>
            <person name="Sankaranarayanan K."/>
            <person name="Lawson P."/>
            <person name="Caldwell M."/>
            <person name="Zeyara A."/>
            <person name="Al Malki A."/>
            <person name="Ali M."/>
        </authorList>
    </citation>
    <scope>NUCLEOTIDE SEQUENCE [LARGE SCALE GENOMIC DNA]</scope>
    <source>
        <strain evidence="3 4">INB8</strain>
    </source>
</reference>
<dbReference type="RefSeq" id="WP_218931172.1">
    <property type="nucleotide sequence ID" value="NZ_JACAOA010000015.1"/>
</dbReference>
<proteinExistence type="predicted"/>
<gene>
    <name evidence="3" type="ORF">HW423_06725</name>
</gene>
<dbReference type="GO" id="GO:0016817">
    <property type="term" value="F:hydrolase activity, acting on acid anhydrides"/>
    <property type="evidence" value="ECO:0007669"/>
    <property type="project" value="InterPro"/>
</dbReference>
<dbReference type="Proteomes" id="UP000571018">
    <property type="component" value="Unassembled WGS sequence"/>
</dbReference>
<evidence type="ECO:0000313" key="4">
    <source>
        <dbReference type="Proteomes" id="UP000571018"/>
    </source>
</evidence>
<evidence type="ECO:0000256" key="1">
    <source>
        <dbReference type="SAM" id="MobiDB-lite"/>
    </source>
</evidence>
<dbReference type="AlphaFoldDB" id="A0A839A7E6"/>
<evidence type="ECO:0000259" key="2">
    <source>
        <dbReference type="Pfam" id="PF08707"/>
    </source>
</evidence>
<dbReference type="Pfam" id="PF08707">
    <property type="entry name" value="PriCT_2"/>
    <property type="match status" value="1"/>
</dbReference>
<comment type="caution">
    <text evidence="3">The sequence shown here is derived from an EMBL/GenBank/DDBJ whole genome shotgun (WGS) entry which is preliminary data.</text>
</comment>
<keyword evidence="4" id="KW-1185">Reference proteome</keyword>
<dbReference type="EMBL" id="JACAOA010000015">
    <property type="protein sequence ID" value="MBA5729475.1"/>
    <property type="molecule type" value="Genomic_DNA"/>
</dbReference>
<feature type="region of interest" description="Disordered" evidence="1">
    <location>
        <begin position="69"/>
        <end position="90"/>
    </location>
</feature>
<accession>A0A839A7E6</accession>
<sequence>MSQFNLLELLDYIELGATSYTEWIEVGMALKAEGYTVSNWDTWSQEIPNVIIQKKYITSGIPSRMKVLQERRSHRRQKNNGWQSRSERRDTGALDWNSTISDELSIKDDA</sequence>